<dbReference type="AlphaFoldDB" id="A0A2T4GTS8"/>
<dbReference type="Proteomes" id="UP000241587">
    <property type="component" value="Unassembled WGS sequence"/>
</dbReference>
<evidence type="ECO:0000313" key="2">
    <source>
        <dbReference type="Proteomes" id="UP000241587"/>
    </source>
</evidence>
<proteinExistence type="predicted"/>
<dbReference type="OrthoDB" id="1028014at2759"/>
<dbReference type="EMBL" id="PVEM01000006">
    <property type="protein sequence ID" value="PTD06968.1"/>
    <property type="molecule type" value="Genomic_DNA"/>
</dbReference>
<accession>A0A2T4GTS8</accession>
<evidence type="ECO:0000313" key="1">
    <source>
        <dbReference type="EMBL" id="PTD06968.1"/>
    </source>
</evidence>
<comment type="caution">
    <text evidence="1">The sequence shown here is derived from an EMBL/GenBank/DDBJ whole genome shotgun (WGS) entry which is preliminary data.</text>
</comment>
<protein>
    <submittedName>
        <fullName evidence="1">Uncharacterized protein</fullName>
    </submittedName>
</protein>
<gene>
    <name evidence="1" type="ORF">FCULG_00007246</name>
</gene>
<organism evidence="1 2">
    <name type="scientific">Fusarium culmorum</name>
    <dbReference type="NCBI Taxonomy" id="5516"/>
    <lineage>
        <taxon>Eukaryota</taxon>
        <taxon>Fungi</taxon>
        <taxon>Dikarya</taxon>
        <taxon>Ascomycota</taxon>
        <taxon>Pezizomycotina</taxon>
        <taxon>Sordariomycetes</taxon>
        <taxon>Hypocreomycetidae</taxon>
        <taxon>Hypocreales</taxon>
        <taxon>Nectriaceae</taxon>
        <taxon>Fusarium</taxon>
    </lineage>
</organism>
<name>A0A2T4GTS8_FUSCU</name>
<sequence>MGVLDGSGDKKVVEWIKELEDNAAKAKKKKGQLVKGHQPQSNITTKFMAKLLGKCIITPSSTPGAGFIETILGTAYPFPNSKVPYPPCTIAEKDLKPIRIPEMQLDTHHRGHKVLLHILTPPDRNEAVLAIAEDEEGTPILLRLF</sequence>
<reference evidence="1 2" key="1">
    <citation type="submission" date="2018-02" db="EMBL/GenBank/DDBJ databases">
        <title>Fusarium culmorum secondary metabolites in fungal-bacterial-plant interactions.</title>
        <authorList>
            <person name="Schmidt R."/>
        </authorList>
    </citation>
    <scope>NUCLEOTIDE SEQUENCE [LARGE SCALE GENOMIC DNA]</scope>
    <source>
        <strain evidence="1 2">PV</strain>
    </source>
</reference>
<keyword evidence="2" id="KW-1185">Reference proteome</keyword>